<protein>
    <submittedName>
        <fullName evidence="1">Uncharacterized protein</fullName>
    </submittedName>
</protein>
<dbReference type="GO" id="GO:0045259">
    <property type="term" value="C:proton-transporting ATP synthase complex"/>
    <property type="evidence" value="ECO:0007669"/>
    <property type="project" value="InterPro"/>
</dbReference>
<evidence type="ECO:0000313" key="2">
    <source>
        <dbReference type="Proteomes" id="UP000284706"/>
    </source>
</evidence>
<dbReference type="InterPro" id="IPR006995">
    <property type="entry name" value="ATP_synth_F0_jsu"/>
</dbReference>
<dbReference type="Proteomes" id="UP000284706">
    <property type="component" value="Unassembled WGS sequence"/>
</dbReference>
<organism evidence="1 2">
    <name type="scientific">Gymnopilus dilepis</name>
    <dbReference type="NCBI Taxonomy" id="231916"/>
    <lineage>
        <taxon>Eukaryota</taxon>
        <taxon>Fungi</taxon>
        <taxon>Dikarya</taxon>
        <taxon>Basidiomycota</taxon>
        <taxon>Agaricomycotina</taxon>
        <taxon>Agaricomycetes</taxon>
        <taxon>Agaricomycetidae</taxon>
        <taxon>Agaricales</taxon>
        <taxon>Agaricineae</taxon>
        <taxon>Hymenogastraceae</taxon>
        <taxon>Gymnopilus</taxon>
    </lineage>
</organism>
<dbReference type="GO" id="GO:0046933">
    <property type="term" value="F:proton-transporting ATP synthase activity, rotational mechanism"/>
    <property type="evidence" value="ECO:0007669"/>
    <property type="project" value="TreeGrafter"/>
</dbReference>
<dbReference type="PANTHER" id="PTHR28060">
    <property type="entry name" value="ATP SYNTHASE SUBUNIT J, MITOCHONDRIAL"/>
    <property type="match status" value="1"/>
</dbReference>
<comment type="caution">
    <text evidence="1">The sequence shown here is derived from an EMBL/GenBank/DDBJ whole genome shotgun (WGS) entry which is preliminary data.</text>
</comment>
<accession>A0A409VCI7</accession>
<dbReference type="FunCoup" id="A0A409VCI7">
    <property type="interactions" value="57"/>
</dbReference>
<name>A0A409VCI7_9AGAR</name>
<dbReference type="Pfam" id="PF04911">
    <property type="entry name" value="ATP-synt_J"/>
    <property type="match status" value="1"/>
</dbReference>
<dbReference type="InParanoid" id="A0A409VCI7"/>
<dbReference type="STRING" id="231916.A0A409VCI7"/>
<dbReference type="PANTHER" id="PTHR28060:SF1">
    <property type="entry name" value="ATP SYNTHASE SUBUNIT J, MITOCHONDRIAL"/>
    <property type="match status" value="1"/>
</dbReference>
<dbReference type="OrthoDB" id="5520611at2759"/>
<evidence type="ECO:0000313" key="1">
    <source>
        <dbReference type="EMBL" id="PPQ64813.1"/>
    </source>
</evidence>
<dbReference type="EMBL" id="NHYE01005662">
    <property type="protein sequence ID" value="PPQ64813.1"/>
    <property type="molecule type" value="Genomic_DNA"/>
</dbReference>
<proteinExistence type="predicted"/>
<keyword evidence="2" id="KW-1185">Reference proteome</keyword>
<gene>
    <name evidence="1" type="ORF">CVT26_002645</name>
</gene>
<reference evidence="1 2" key="1">
    <citation type="journal article" date="2018" name="Evol. Lett.">
        <title>Horizontal gene cluster transfer increased hallucinogenic mushroom diversity.</title>
        <authorList>
            <person name="Reynolds H.T."/>
            <person name="Vijayakumar V."/>
            <person name="Gluck-Thaler E."/>
            <person name="Korotkin H.B."/>
            <person name="Matheny P.B."/>
            <person name="Slot J.C."/>
        </authorList>
    </citation>
    <scope>NUCLEOTIDE SEQUENCE [LARGE SCALE GENOMIC DNA]</scope>
    <source>
        <strain evidence="1 2">SRW20</strain>
    </source>
</reference>
<sequence length="84" mass="9504">MSFLGLRKWPTPARLFPPRLCYAPSSHIVPSLPCIVKPLWPFMAAGTITAYLILKAQESGIRSEQWRNDPRNPYAAELAKESLH</sequence>
<dbReference type="AlphaFoldDB" id="A0A409VCI7"/>